<feature type="domain" description="MmgE/PrpD C-terminal" evidence="5">
    <location>
        <begin position="290"/>
        <end position="475"/>
    </location>
</feature>
<evidence type="ECO:0000256" key="2">
    <source>
        <dbReference type="ARBA" id="ARBA00011245"/>
    </source>
</evidence>
<evidence type="ECO:0000259" key="4">
    <source>
        <dbReference type="Pfam" id="PF03972"/>
    </source>
</evidence>
<dbReference type="InterPro" id="IPR045336">
    <property type="entry name" value="MmgE_PrpD_N"/>
</dbReference>
<dbReference type="Gene3D" id="3.30.1330.120">
    <property type="entry name" value="2-methylcitrate dehydratase PrpD"/>
    <property type="match status" value="1"/>
</dbReference>
<sequence length="519" mass="55867">MILHKVRSYKSAETLKREDQLAWKIAAVATDPVPVEDAVVEMIGNRIIDNAAVAAASINRHPIVTARGQALGHSHSGGAGLGATLFGLPSSRRVSPEWAAWANGVAVRELDYHDTFLAADYSHPGDNIPPLLAVAQHCGLSGADLVRGLAAAYEVQVDLVKGICLHEHKIDHIAHLGPSAAAGIGAALNLPTEIVFQAVQQALHVTTTTRQSRKGEISSWKAFAPAFAGKMAIEAVDRVMRGEGAPSPAYEGEDGFIAWLLGGPSAEYQVPLPAPGEAKRAILETYTKAHSAEYQSQALIDLARRLGPKIGDLSQIRDVLIRTSHHTHYVIGSGANDPQKMDPKASRETLDHSIMYIFAVALEDGAWHHERSYAPERAARSETVALWHKIRTVEDPEWTSRYHAVDPAVKAFGGHVTVTLADGTVIEDEIAVADAHPLGAKPWQRADYVAKFRELTEGMVETAEQDRFLAAVDNLRHLTPGALAQLSFEIPPARLVAATAHGIFDWPVRGRSASPASLG</sequence>
<dbReference type="InterPro" id="IPR005656">
    <property type="entry name" value="MmgE_PrpD"/>
</dbReference>
<dbReference type="GO" id="GO:0016829">
    <property type="term" value="F:lyase activity"/>
    <property type="evidence" value="ECO:0007669"/>
    <property type="project" value="UniProtKB-KW"/>
</dbReference>
<dbReference type="InterPro" id="IPR036148">
    <property type="entry name" value="MmgE/PrpD_sf"/>
</dbReference>
<dbReference type="Pfam" id="PF03972">
    <property type="entry name" value="MmgE_PrpD_N"/>
    <property type="match status" value="1"/>
</dbReference>
<evidence type="ECO:0000313" key="7">
    <source>
        <dbReference type="Proteomes" id="UP000646365"/>
    </source>
</evidence>
<dbReference type="InterPro" id="IPR042188">
    <property type="entry name" value="MmgE/PrpD_sf_2"/>
</dbReference>
<dbReference type="EMBL" id="BMJQ01000037">
    <property type="protein sequence ID" value="GGF51087.1"/>
    <property type="molecule type" value="Genomic_DNA"/>
</dbReference>
<dbReference type="Pfam" id="PF19305">
    <property type="entry name" value="MmgE_PrpD_C"/>
    <property type="match status" value="1"/>
</dbReference>
<dbReference type="SUPFAM" id="SSF103378">
    <property type="entry name" value="2-methylcitrate dehydratase PrpD"/>
    <property type="match status" value="1"/>
</dbReference>
<comment type="caution">
    <text evidence="6">The sequence shown here is derived from an EMBL/GenBank/DDBJ whole genome shotgun (WGS) entry which is preliminary data.</text>
</comment>
<evidence type="ECO:0000313" key="6">
    <source>
        <dbReference type="EMBL" id="GGF51087.1"/>
    </source>
</evidence>
<dbReference type="AlphaFoldDB" id="A0A8J3E7W2"/>
<accession>A0A8J3E7W2</accession>
<dbReference type="Gene3D" id="1.10.4100.10">
    <property type="entry name" value="2-methylcitrate dehydratase PrpD"/>
    <property type="match status" value="1"/>
</dbReference>
<keyword evidence="3" id="KW-0456">Lyase</keyword>
<evidence type="ECO:0000259" key="5">
    <source>
        <dbReference type="Pfam" id="PF19305"/>
    </source>
</evidence>
<dbReference type="FunFam" id="1.10.4100.10:FF:000003">
    <property type="entry name" value="2-methylcitrate dehydratase 1"/>
    <property type="match status" value="1"/>
</dbReference>
<protein>
    <submittedName>
        <fullName evidence="6">2-methylcitrate dehydratase</fullName>
    </submittedName>
</protein>
<gene>
    <name evidence="6" type="ORF">GCM10011611_66910</name>
</gene>
<dbReference type="PANTHER" id="PTHR16943:SF8">
    <property type="entry name" value="2-METHYLCITRATE DEHYDRATASE"/>
    <property type="match status" value="1"/>
</dbReference>
<dbReference type="Proteomes" id="UP000646365">
    <property type="component" value="Unassembled WGS sequence"/>
</dbReference>
<dbReference type="InterPro" id="IPR045337">
    <property type="entry name" value="MmgE_PrpD_C"/>
</dbReference>
<organism evidence="6 7">
    <name type="scientific">Aliidongia dinghuensis</name>
    <dbReference type="NCBI Taxonomy" id="1867774"/>
    <lineage>
        <taxon>Bacteria</taxon>
        <taxon>Pseudomonadati</taxon>
        <taxon>Pseudomonadota</taxon>
        <taxon>Alphaproteobacteria</taxon>
        <taxon>Rhodospirillales</taxon>
        <taxon>Dongiaceae</taxon>
        <taxon>Aliidongia</taxon>
    </lineage>
</organism>
<comment type="similarity">
    <text evidence="1">Belongs to the PrpD family.</text>
</comment>
<reference evidence="6" key="2">
    <citation type="submission" date="2020-09" db="EMBL/GenBank/DDBJ databases">
        <authorList>
            <person name="Sun Q."/>
            <person name="Zhou Y."/>
        </authorList>
    </citation>
    <scope>NUCLEOTIDE SEQUENCE</scope>
    <source>
        <strain evidence="6">CGMCC 1.15725</strain>
    </source>
</reference>
<name>A0A8J3E7W2_9PROT</name>
<evidence type="ECO:0000256" key="1">
    <source>
        <dbReference type="ARBA" id="ARBA00006174"/>
    </source>
</evidence>
<proteinExistence type="inferred from homology"/>
<keyword evidence="7" id="KW-1185">Reference proteome</keyword>
<dbReference type="RefSeq" id="WP_189052560.1">
    <property type="nucleotide sequence ID" value="NZ_BMJQ01000037.1"/>
</dbReference>
<evidence type="ECO:0000256" key="3">
    <source>
        <dbReference type="ARBA" id="ARBA00023239"/>
    </source>
</evidence>
<comment type="subunit">
    <text evidence="2">Monomer.</text>
</comment>
<reference evidence="6" key="1">
    <citation type="journal article" date="2014" name="Int. J. Syst. Evol. Microbiol.">
        <title>Complete genome sequence of Corynebacterium casei LMG S-19264T (=DSM 44701T), isolated from a smear-ripened cheese.</title>
        <authorList>
            <consortium name="US DOE Joint Genome Institute (JGI-PGF)"/>
            <person name="Walter F."/>
            <person name="Albersmeier A."/>
            <person name="Kalinowski J."/>
            <person name="Ruckert C."/>
        </authorList>
    </citation>
    <scope>NUCLEOTIDE SEQUENCE</scope>
    <source>
        <strain evidence="6">CGMCC 1.15725</strain>
    </source>
</reference>
<feature type="domain" description="MmgE/PrpD N-terminal" evidence="4">
    <location>
        <begin position="20"/>
        <end position="268"/>
    </location>
</feature>
<dbReference type="PANTHER" id="PTHR16943">
    <property type="entry name" value="2-METHYLCITRATE DEHYDRATASE-RELATED"/>
    <property type="match status" value="1"/>
</dbReference>
<dbReference type="InterPro" id="IPR042183">
    <property type="entry name" value="MmgE/PrpD_sf_1"/>
</dbReference>